<organism evidence="1 2">
    <name type="scientific">Stenotrophomonas tumulicola</name>
    <dbReference type="NCBI Taxonomy" id="1685415"/>
    <lineage>
        <taxon>Bacteria</taxon>
        <taxon>Pseudomonadati</taxon>
        <taxon>Pseudomonadota</taxon>
        <taxon>Gammaproteobacteria</taxon>
        <taxon>Lysobacterales</taxon>
        <taxon>Lysobacteraceae</taxon>
        <taxon>Stenotrophomonas</taxon>
    </lineage>
</organism>
<comment type="caution">
    <text evidence="1">The sequence shown here is derived from an EMBL/GenBank/DDBJ whole genome shotgun (WGS) entry which is preliminary data.</text>
</comment>
<dbReference type="RefSeq" id="WP_182339923.1">
    <property type="nucleotide sequence ID" value="NZ_JACGXS010000007.1"/>
</dbReference>
<sequence>MNTAFLWFRARVLRSTRAHLQRAEGLISRYLHGELDESQQQKALIRSLRAIDSVERHLARQYWSHRCDAQSLRHHVDELACIRARLSSQPHAQGVAQTLRTVSNLCPARRQLRDLDVLCQQLRLPVHSAGTARSQAREERFQPRG</sequence>
<dbReference type="AlphaFoldDB" id="A0A7W3FND8"/>
<evidence type="ECO:0000313" key="2">
    <source>
        <dbReference type="Proteomes" id="UP000547058"/>
    </source>
</evidence>
<protein>
    <submittedName>
        <fullName evidence="1">Uncharacterized protein</fullName>
    </submittedName>
</protein>
<dbReference type="EMBL" id="JACGXS010000007">
    <property type="protein sequence ID" value="MBA8682781.1"/>
    <property type="molecule type" value="Genomic_DNA"/>
</dbReference>
<gene>
    <name evidence="1" type="ORF">H4O11_13335</name>
</gene>
<keyword evidence="2" id="KW-1185">Reference proteome</keyword>
<accession>A0A7W3FND8</accession>
<evidence type="ECO:0000313" key="1">
    <source>
        <dbReference type="EMBL" id="MBA8682781.1"/>
    </source>
</evidence>
<name>A0A7W3FND8_9GAMM</name>
<dbReference type="Proteomes" id="UP000547058">
    <property type="component" value="Unassembled WGS sequence"/>
</dbReference>
<proteinExistence type="predicted"/>
<reference evidence="1 2" key="1">
    <citation type="submission" date="2020-08" db="EMBL/GenBank/DDBJ databases">
        <title>Stenotrophomonas tumulicola JCM 30961.</title>
        <authorList>
            <person name="Deng Y."/>
        </authorList>
    </citation>
    <scope>NUCLEOTIDE SEQUENCE [LARGE SCALE GENOMIC DNA]</scope>
    <source>
        <strain evidence="1 2">JCM 30961</strain>
    </source>
</reference>